<organism evidence="9 10">
    <name type="scientific">Lysinibacillus agricola</name>
    <dbReference type="NCBI Taxonomy" id="2590012"/>
    <lineage>
        <taxon>Bacteria</taxon>
        <taxon>Bacillati</taxon>
        <taxon>Bacillota</taxon>
        <taxon>Bacilli</taxon>
        <taxon>Bacillales</taxon>
        <taxon>Bacillaceae</taxon>
        <taxon>Lysinibacillus</taxon>
    </lineage>
</organism>
<proteinExistence type="inferred from homology"/>
<comment type="subcellular location">
    <subcellularLocation>
        <location evidence="1 7">Cell membrane</location>
        <topology evidence="1 7">Multi-pass membrane protein</topology>
    </subcellularLocation>
</comment>
<dbReference type="InterPro" id="IPR035906">
    <property type="entry name" value="MetI-like_sf"/>
</dbReference>
<keyword evidence="10" id="KW-1185">Reference proteome</keyword>
<dbReference type="Gene3D" id="1.10.3720.10">
    <property type="entry name" value="MetI-like"/>
    <property type="match status" value="1"/>
</dbReference>
<feature type="transmembrane region" description="Helical" evidence="7">
    <location>
        <begin position="83"/>
        <end position="109"/>
    </location>
</feature>
<feature type="transmembrane region" description="Helical" evidence="7">
    <location>
        <begin position="121"/>
        <end position="140"/>
    </location>
</feature>
<name>A0ABX7AL11_9BACI</name>
<keyword evidence="6 7" id="KW-0472">Membrane</keyword>
<evidence type="ECO:0000256" key="1">
    <source>
        <dbReference type="ARBA" id="ARBA00004651"/>
    </source>
</evidence>
<feature type="transmembrane region" description="Helical" evidence="7">
    <location>
        <begin position="31"/>
        <end position="49"/>
    </location>
</feature>
<feature type="transmembrane region" description="Helical" evidence="7">
    <location>
        <begin position="146"/>
        <end position="165"/>
    </location>
</feature>
<evidence type="ECO:0000256" key="6">
    <source>
        <dbReference type="ARBA" id="ARBA00023136"/>
    </source>
</evidence>
<dbReference type="RefSeq" id="WP_053593472.1">
    <property type="nucleotide sequence ID" value="NZ_CP067341.1"/>
</dbReference>
<evidence type="ECO:0000256" key="5">
    <source>
        <dbReference type="ARBA" id="ARBA00022989"/>
    </source>
</evidence>
<keyword evidence="2 7" id="KW-0813">Transport</keyword>
<keyword evidence="4 7" id="KW-0812">Transmembrane</keyword>
<dbReference type="PANTHER" id="PTHR30043">
    <property type="entry name" value="PHOSPHONATES TRANSPORT SYSTEM PERMEASE PROTEIN"/>
    <property type="match status" value="1"/>
</dbReference>
<evidence type="ECO:0000259" key="8">
    <source>
        <dbReference type="PROSITE" id="PS50928"/>
    </source>
</evidence>
<keyword evidence="3" id="KW-1003">Cell membrane</keyword>
<reference evidence="9 10" key="1">
    <citation type="submission" date="2020-01" db="EMBL/GenBank/DDBJ databases">
        <authorList>
            <person name="Liu G."/>
            <person name="Liu B."/>
        </authorList>
    </citation>
    <scope>NUCLEOTIDE SEQUENCE [LARGE SCALE GENOMIC DNA]</scope>
    <source>
        <strain evidence="9 10">FJAT-51161</strain>
    </source>
</reference>
<dbReference type="Pfam" id="PF00528">
    <property type="entry name" value="BPD_transp_1"/>
    <property type="match status" value="1"/>
</dbReference>
<dbReference type="SUPFAM" id="SSF161098">
    <property type="entry name" value="MetI-like"/>
    <property type="match status" value="1"/>
</dbReference>
<dbReference type="CDD" id="cd06261">
    <property type="entry name" value="TM_PBP2"/>
    <property type="match status" value="1"/>
</dbReference>
<evidence type="ECO:0000256" key="4">
    <source>
        <dbReference type="ARBA" id="ARBA00022692"/>
    </source>
</evidence>
<dbReference type="PANTHER" id="PTHR30043:SF1">
    <property type="entry name" value="ABC TRANSPORT SYSTEM PERMEASE PROTEIN P69"/>
    <property type="match status" value="1"/>
</dbReference>
<evidence type="ECO:0000313" key="10">
    <source>
        <dbReference type="Proteomes" id="UP000596049"/>
    </source>
</evidence>
<evidence type="ECO:0000313" key="9">
    <source>
        <dbReference type="EMBL" id="QQP10530.1"/>
    </source>
</evidence>
<dbReference type="InterPro" id="IPR000515">
    <property type="entry name" value="MetI-like"/>
</dbReference>
<accession>A0ABX7AL11</accession>
<dbReference type="EMBL" id="CP067341">
    <property type="protein sequence ID" value="QQP10530.1"/>
    <property type="molecule type" value="Genomic_DNA"/>
</dbReference>
<keyword evidence="5 7" id="KW-1133">Transmembrane helix</keyword>
<evidence type="ECO:0000256" key="2">
    <source>
        <dbReference type="ARBA" id="ARBA00022448"/>
    </source>
</evidence>
<dbReference type="Proteomes" id="UP000596049">
    <property type="component" value="Chromosome"/>
</dbReference>
<feature type="transmembrane region" description="Helical" evidence="7">
    <location>
        <begin position="249"/>
        <end position="269"/>
    </location>
</feature>
<dbReference type="PROSITE" id="PS50928">
    <property type="entry name" value="ABC_TM1"/>
    <property type="match status" value="1"/>
</dbReference>
<gene>
    <name evidence="9" type="ORF">FJQ98_14730</name>
</gene>
<evidence type="ECO:0000256" key="3">
    <source>
        <dbReference type="ARBA" id="ARBA00022475"/>
    </source>
</evidence>
<feature type="domain" description="ABC transmembrane type-1" evidence="8">
    <location>
        <begin position="83"/>
        <end position="266"/>
    </location>
</feature>
<protein>
    <submittedName>
        <fullName evidence="9">ABC transporter permease subunit</fullName>
    </submittedName>
</protein>
<evidence type="ECO:0000256" key="7">
    <source>
        <dbReference type="RuleBase" id="RU363032"/>
    </source>
</evidence>
<sequence length="274" mass="30076">MTAKQESIQLPTRKKKKIPISHAKTKQQQQLFFGVSGLLFVISLLVVDIDWKQFVTGVEKLPATLSNMMQISTAMLPDYLREMLASLAVALLALIFGLVLSIMTAFLVARNITPSMMLSRIIRFSIMIIRAVPTTVWVLIAVASIGFGYTAGILGLILPTAAYLIRTFAAQIEEVGDDTIEALRSVGACWILIIFKGLLPKLKTIFIATIAFKFEMNVSESVVLGMVGAGGVGMLIQDSIAYYNFGDMTLGILIVFVTMFTIETCTGLLRKKLR</sequence>
<comment type="similarity">
    <text evidence="7">Belongs to the binding-protein-dependent transport system permease family.</text>
</comment>